<organism evidence="7 8">
    <name type="scientific">Bacteroides fragilis (strain ATCC 25285 / DSM 2151 / CCUG 4856 / JCM 11019 / LMG 10263 / NCTC 9343 / Onslow / VPI 2553 / EN-2)</name>
    <dbReference type="NCBI Taxonomy" id="272559"/>
    <lineage>
        <taxon>Bacteria</taxon>
        <taxon>Pseudomonadati</taxon>
        <taxon>Bacteroidota</taxon>
        <taxon>Bacteroidia</taxon>
        <taxon>Bacteroidales</taxon>
        <taxon>Bacteroidaceae</taxon>
        <taxon>Bacteroides</taxon>
    </lineage>
</organism>
<dbReference type="EMBL" id="CR626927">
    <property type="protein sequence ID" value="CAH06483.1"/>
    <property type="molecule type" value="Genomic_DNA"/>
</dbReference>
<dbReference type="AlphaFoldDB" id="Q5LHA1"/>
<dbReference type="Proteomes" id="UP000006731">
    <property type="component" value="Chromosome"/>
</dbReference>
<dbReference type="InterPro" id="IPR050833">
    <property type="entry name" value="Poly_Biosynth_Transport"/>
</dbReference>
<keyword evidence="5" id="KW-1133">Transmembrane helix</keyword>
<comment type="subcellular location">
    <subcellularLocation>
        <location evidence="1">Cell membrane</location>
        <topology evidence="1">Multi-pass membrane protein</topology>
    </subcellularLocation>
</comment>
<evidence type="ECO:0000256" key="4">
    <source>
        <dbReference type="ARBA" id="ARBA00022692"/>
    </source>
</evidence>
<dbReference type="GO" id="GO:0005886">
    <property type="term" value="C:plasma membrane"/>
    <property type="evidence" value="ECO:0007669"/>
    <property type="project" value="UniProtKB-SubCell"/>
</dbReference>
<dbReference type="RefSeq" id="WP_010992166.1">
    <property type="nucleotide sequence ID" value="NC_003228.3"/>
</dbReference>
<protein>
    <submittedName>
        <fullName evidence="7">Polysaccharide transporter/flippase</fullName>
    </submittedName>
</protein>
<dbReference type="HOGENOM" id="CLU_026911_2_1_10"/>
<dbReference type="PaxDb" id="272559-BF9343_0702"/>
<dbReference type="GeneID" id="60368715"/>
<reference evidence="7 8" key="1">
    <citation type="journal article" date="2005" name="Science">
        <title>Extensive DNA inversions in the B. fragilis genome control variable gene expression.</title>
        <authorList>
            <person name="Cerdeno-Tarraga A.M."/>
            <person name="Patrick S."/>
            <person name="Crosmann L."/>
            <person name="Blakely G."/>
            <person name="Abratt V."/>
            <person name="Lennard N."/>
            <person name="Duerden B."/>
            <person name="Poxton I."/>
            <person name="Harris B."/>
            <person name="Quail M.A."/>
            <person name="Barron A."/>
            <person name="Clarck L."/>
            <person name="Corton C."/>
            <person name="Doggett J."/>
            <person name="Holden M.T.G."/>
            <person name="Larke N."/>
            <person name="Line A."/>
            <person name="Lord A."/>
            <person name="Norbertczak H."/>
            <person name="Ormond D."/>
            <person name="Price C."/>
            <person name="Rabbinowitsch E."/>
            <person name="Woodward J."/>
            <person name="Barrel B.G."/>
            <person name="Parkhill J."/>
        </authorList>
    </citation>
    <scope>NUCLEOTIDE SEQUENCE [LARGE SCALE GENOMIC DNA]</scope>
    <source>
        <strain evidence="8">ATCC 25285 / DSM 2151 / CCUG 4856 / JCM 11019 / LMG 10263 / NCTC 9343 / Onslow / VPI 2553 / EN-2</strain>
    </source>
</reference>
<dbReference type="Pfam" id="PF13440">
    <property type="entry name" value="Polysacc_synt_3"/>
    <property type="match status" value="1"/>
</dbReference>
<keyword evidence="6" id="KW-0472">Membrane</keyword>
<gene>
    <name evidence="7" type="ORF">BF9343_0702</name>
</gene>
<evidence type="ECO:0000313" key="7">
    <source>
        <dbReference type="EMBL" id="CAH06483.1"/>
    </source>
</evidence>
<accession>Q5LHA1</accession>
<accession>A0A380YV76</accession>
<evidence type="ECO:0000256" key="6">
    <source>
        <dbReference type="ARBA" id="ARBA00023136"/>
    </source>
</evidence>
<dbReference type="CDD" id="cd13127">
    <property type="entry name" value="MATE_tuaB_like"/>
    <property type="match status" value="1"/>
</dbReference>
<evidence type="ECO:0000256" key="3">
    <source>
        <dbReference type="ARBA" id="ARBA00022475"/>
    </source>
</evidence>
<dbReference type="KEGG" id="bfs:BF9343_0702"/>
<sequence>MAKTILEKTITGFKWTSTSTVISSIAKFLQIVILTRYLDKNDFGLVAIALLIISFTDIFLDMGISSAVMYRKNITKNEYSSLFWLNIVMGIILFFLLLISTPFIAEYYKLSELKYILPLLSLNLLFLSTSRLQRTIQQKEFRFKFVALIDIFSSCLMLLSAMILAVMDFGIYSLVFSTLIGTFFISIVYLILCFHIEKNVKLHFAFNDTKPFLSIGCYQIGSAVFDFFSRELDIILISNVYSLEMLGVYSLCKQLVLKIYYLINSILPKVVTPFLATIQSDVLLLKKTFLKLVQIISIINYPLFFIIAAFSPLILLIVYGRSYQEYWIILTILSVVYGINCTSTPVSSLQIALGRTDIGLKWTICRIILSCLLLGIGSCFNFNIFITFILFCTLVSVPLMVRMNLHKMISVNLVEYLTKQLFPLKVSFILTIIALLFQKIYTFSLFELFLGIILYIAIYLTICYIFRKKLFISLLRTIKNRKE</sequence>
<evidence type="ECO:0000313" key="8">
    <source>
        <dbReference type="Proteomes" id="UP000006731"/>
    </source>
</evidence>
<evidence type="ECO:0000256" key="2">
    <source>
        <dbReference type="ARBA" id="ARBA00007430"/>
    </source>
</evidence>
<dbReference type="eggNOG" id="COG2244">
    <property type="taxonomic scope" value="Bacteria"/>
</dbReference>
<dbReference type="PANTHER" id="PTHR30250:SF10">
    <property type="entry name" value="LIPOPOLYSACCHARIDE BIOSYNTHESIS PROTEIN WZXC"/>
    <property type="match status" value="1"/>
</dbReference>
<evidence type="ECO:0000256" key="1">
    <source>
        <dbReference type="ARBA" id="ARBA00004651"/>
    </source>
</evidence>
<name>Q5LHA1_BACFN</name>
<dbReference type="BioCyc" id="BFRA272559:G1GHZ-770-MONOMER"/>
<keyword evidence="8" id="KW-1185">Reference proteome</keyword>
<dbReference type="NCBIfam" id="NF007773">
    <property type="entry name" value="PRK10459.1"/>
    <property type="match status" value="1"/>
</dbReference>
<comment type="similarity">
    <text evidence="2">Belongs to the polysaccharide synthase family.</text>
</comment>
<keyword evidence="3" id="KW-1003">Cell membrane</keyword>
<evidence type="ECO:0000256" key="5">
    <source>
        <dbReference type="ARBA" id="ARBA00022989"/>
    </source>
</evidence>
<dbReference type="PANTHER" id="PTHR30250">
    <property type="entry name" value="PST FAMILY PREDICTED COLANIC ACID TRANSPORTER"/>
    <property type="match status" value="1"/>
</dbReference>
<proteinExistence type="inferred from homology"/>
<keyword evidence="4" id="KW-0812">Transmembrane</keyword>